<protein>
    <submittedName>
        <fullName evidence="2">Leucine-rich repeat receptor-like protein kinase family protein</fullName>
    </submittedName>
</protein>
<feature type="region of interest" description="Disordered" evidence="1">
    <location>
        <begin position="322"/>
        <end position="342"/>
    </location>
</feature>
<feature type="region of interest" description="Disordered" evidence="1">
    <location>
        <begin position="42"/>
        <end position="102"/>
    </location>
</feature>
<reference evidence="2 3" key="1">
    <citation type="journal article" date="2015" name="Proc. Natl. Acad. Sci. U.S.A.">
        <title>The resurrection genome of Boea hygrometrica: A blueprint for survival of dehydration.</title>
        <authorList>
            <person name="Xiao L."/>
            <person name="Yang G."/>
            <person name="Zhang L."/>
            <person name="Yang X."/>
            <person name="Zhao S."/>
            <person name="Ji Z."/>
            <person name="Zhou Q."/>
            <person name="Hu M."/>
            <person name="Wang Y."/>
            <person name="Chen M."/>
            <person name="Xu Y."/>
            <person name="Jin H."/>
            <person name="Xiao X."/>
            <person name="Hu G."/>
            <person name="Bao F."/>
            <person name="Hu Y."/>
            <person name="Wan P."/>
            <person name="Li L."/>
            <person name="Deng X."/>
            <person name="Kuang T."/>
            <person name="Xiang C."/>
            <person name="Zhu J.K."/>
            <person name="Oliver M.J."/>
            <person name="He Y."/>
        </authorList>
    </citation>
    <scope>NUCLEOTIDE SEQUENCE [LARGE SCALE GENOMIC DNA]</scope>
    <source>
        <strain evidence="3">cv. XS01</strain>
    </source>
</reference>
<dbReference type="Proteomes" id="UP000250235">
    <property type="component" value="Unassembled WGS sequence"/>
</dbReference>
<dbReference type="AlphaFoldDB" id="A0A2Z7B8L2"/>
<keyword evidence="2" id="KW-0675">Receptor</keyword>
<gene>
    <name evidence="2" type="ORF">F511_15650</name>
</gene>
<feature type="compositionally biased region" description="Polar residues" evidence="1">
    <location>
        <begin position="46"/>
        <end position="56"/>
    </location>
</feature>
<keyword evidence="2" id="KW-0808">Transferase</keyword>
<keyword evidence="3" id="KW-1185">Reference proteome</keyword>
<evidence type="ECO:0000256" key="1">
    <source>
        <dbReference type="SAM" id="MobiDB-lite"/>
    </source>
</evidence>
<sequence length="450" mass="51008">MAKQRIEKPSVELGRQVAPTNFDFEESSERDSCPLVARRCKRKQAAESSDSKSTISFPIKDFAKRRRTQRQHKHMGWTGANIASQSDHIPISPTEDGRPSGEDNLIISSGEHERMEFNQNEHSSWSNISAQMNIFEEMMHFRKEGETEEVSELFERRSLILYKIFVMEVEKVYHEHLANFKLDDPSVNHDYFCIRRLHKELKVIATVHKNHQAMAGLPIVDEEVLFLESTSNQPLLLEFSSLADQEQAAAQTGGQQLDQPDNENTSMISHEHLVQENEPPVQIDGNQAVGNEHQAHDEHVNVPGSDRSLEEHSTAIVLSENNPETVTTSEKNNYDHQGPVPSNLRNHTTLLREQLKNVVDGLEIKIDVLERTFSKRMDDSHQHFTKLETTMVRNYADSHQQLVDELASVKSQLAAMVESIKEFGTDKKGEGGQNRSGQGLNRSEEGSSGE</sequence>
<evidence type="ECO:0000313" key="3">
    <source>
        <dbReference type="Proteomes" id="UP000250235"/>
    </source>
</evidence>
<feature type="compositionally biased region" description="Polar residues" evidence="1">
    <location>
        <begin position="322"/>
        <end position="331"/>
    </location>
</feature>
<evidence type="ECO:0000313" key="2">
    <source>
        <dbReference type="EMBL" id="KZV28030.1"/>
    </source>
</evidence>
<accession>A0A2Z7B8L2</accession>
<dbReference type="GO" id="GO:0016301">
    <property type="term" value="F:kinase activity"/>
    <property type="evidence" value="ECO:0007669"/>
    <property type="project" value="UniProtKB-KW"/>
</dbReference>
<feature type="compositionally biased region" description="Basic residues" evidence="1">
    <location>
        <begin position="63"/>
        <end position="75"/>
    </location>
</feature>
<proteinExistence type="predicted"/>
<keyword evidence="2" id="KW-0418">Kinase</keyword>
<feature type="region of interest" description="Disordered" evidence="1">
    <location>
        <begin position="422"/>
        <end position="450"/>
    </location>
</feature>
<name>A0A2Z7B8L2_9LAMI</name>
<dbReference type="EMBL" id="KV010199">
    <property type="protein sequence ID" value="KZV28030.1"/>
    <property type="molecule type" value="Genomic_DNA"/>
</dbReference>
<organism evidence="2 3">
    <name type="scientific">Dorcoceras hygrometricum</name>
    <dbReference type="NCBI Taxonomy" id="472368"/>
    <lineage>
        <taxon>Eukaryota</taxon>
        <taxon>Viridiplantae</taxon>
        <taxon>Streptophyta</taxon>
        <taxon>Embryophyta</taxon>
        <taxon>Tracheophyta</taxon>
        <taxon>Spermatophyta</taxon>
        <taxon>Magnoliopsida</taxon>
        <taxon>eudicotyledons</taxon>
        <taxon>Gunneridae</taxon>
        <taxon>Pentapetalae</taxon>
        <taxon>asterids</taxon>
        <taxon>lamiids</taxon>
        <taxon>Lamiales</taxon>
        <taxon>Gesneriaceae</taxon>
        <taxon>Didymocarpoideae</taxon>
        <taxon>Trichosporeae</taxon>
        <taxon>Loxocarpinae</taxon>
        <taxon>Dorcoceras</taxon>
    </lineage>
</organism>